<feature type="transmembrane region" description="Helical" evidence="2">
    <location>
        <begin position="61"/>
        <end position="84"/>
    </location>
</feature>
<name>A0A9P5MW76_9AGAM</name>
<keyword evidence="4" id="KW-1185">Reference proteome</keyword>
<dbReference type="InterPro" id="IPR042432">
    <property type="entry name" value="Coa1_fungi"/>
</dbReference>
<keyword evidence="2" id="KW-1133">Transmembrane helix</keyword>
<comment type="caution">
    <text evidence="3">The sequence shown here is derived from an EMBL/GenBank/DDBJ whole genome shotgun (WGS) entry which is preliminary data.</text>
</comment>
<keyword evidence="2" id="KW-0472">Membrane</keyword>
<reference evidence="3" key="1">
    <citation type="submission" date="2019-10" db="EMBL/GenBank/DDBJ databases">
        <authorList>
            <consortium name="DOE Joint Genome Institute"/>
            <person name="Kuo A."/>
            <person name="Miyauchi S."/>
            <person name="Kiss E."/>
            <person name="Drula E."/>
            <person name="Kohler A."/>
            <person name="Sanchez-Garcia M."/>
            <person name="Andreopoulos B."/>
            <person name="Barry K.W."/>
            <person name="Bonito G."/>
            <person name="Buee M."/>
            <person name="Carver A."/>
            <person name="Chen C."/>
            <person name="Cichocki N."/>
            <person name="Clum A."/>
            <person name="Culley D."/>
            <person name="Crous P.W."/>
            <person name="Fauchery L."/>
            <person name="Girlanda M."/>
            <person name="Hayes R."/>
            <person name="Keri Z."/>
            <person name="LaButti K."/>
            <person name="Lipzen A."/>
            <person name="Lombard V."/>
            <person name="Magnuson J."/>
            <person name="Maillard F."/>
            <person name="Morin E."/>
            <person name="Murat C."/>
            <person name="Nolan M."/>
            <person name="Ohm R."/>
            <person name="Pangilinan J."/>
            <person name="Pereira M."/>
            <person name="Perotto S."/>
            <person name="Peter M."/>
            <person name="Riley R."/>
            <person name="Sitrit Y."/>
            <person name="Stielow B."/>
            <person name="Szollosi G."/>
            <person name="Zifcakova L."/>
            <person name="Stursova M."/>
            <person name="Spatafora J.W."/>
            <person name="Tedersoo L."/>
            <person name="Vaario L.-M."/>
            <person name="Yamada A."/>
            <person name="Yan M."/>
            <person name="Wang P."/>
            <person name="Xu J."/>
            <person name="Bruns T."/>
            <person name="Baldrian P."/>
            <person name="Vilgalys R."/>
            <person name="Henrissat B."/>
            <person name="Grigoriev I.V."/>
            <person name="Hibbett D."/>
            <person name="Nagy L.G."/>
            <person name="Martin F.M."/>
        </authorList>
    </citation>
    <scope>NUCLEOTIDE SEQUENCE</scope>
    <source>
        <strain evidence="3">Prilba</strain>
    </source>
</reference>
<dbReference type="GO" id="GO:0033617">
    <property type="term" value="P:mitochondrial respiratory chain complex IV assembly"/>
    <property type="evidence" value="ECO:0007669"/>
    <property type="project" value="InterPro"/>
</dbReference>
<dbReference type="GO" id="GO:0005743">
    <property type="term" value="C:mitochondrial inner membrane"/>
    <property type="evidence" value="ECO:0007669"/>
    <property type="project" value="TreeGrafter"/>
</dbReference>
<dbReference type="PANTHER" id="PTHR28523">
    <property type="entry name" value="CYTOCHROME C OXIDASE ASSEMBLY FACTOR 1"/>
    <property type="match status" value="1"/>
</dbReference>
<dbReference type="InterPro" id="IPR014807">
    <property type="entry name" value="Coa1"/>
</dbReference>
<dbReference type="EMBL" id="WHVB01000008">
    <property type="protein sequence ID" value="KAF8480220.1"/>
    <property type="molecule type" value="Genomic_DNA"/>
</dbReference>
<organism evidence="3 4">
    <name type="scientific">Russula ochroleuca</name>
    <dbReference type="NCBI Taxonomy" id="152965"/>
    <lineage>
        <taxon>Eukaryota</taxon>
        <taxon>Fungi</taxon>
        <taxon>Dikarya</taxon>
        <taxon>Basidiomycota</taxon>
        <taxon>Agaricomycotina</taxon>
        <taxon>Agaricomycetes</taxon>
        <taxon>Russulales</taxon>
        <taxon>Russulaceae</taxon>
        <taxon>Russula</taxon>
    </lineage>
</organism>
<evidence type="ECO:0000313" key="3">
    <source>
        <dbReference type="EMBL" id="KAF8480220.1"/>
    </source>
</evidence>
<accession>A0A9P5MW76</accession>
<dbReference type="Proteomes" id="UP000759537">
    <property type="component" value="Unassembled WGS sequence"/>
</dbReference>
<protein>
    <submittedName>
        <fullName evidence="3">DUF1783-domain-containing protein</fullName>
    </submittedName>
</protein>
<dbReference type="AlphaFoldDB" id="A0A9P5MW76"/>
<evidence type="ECO:0000313" key="4">
    <source>
        <dbReference type="Proteomes" id="UP000759537"/>
    </source>
</evidence>
<dbReference type="Pfam" id="PF08695">
    <property type="entry name" value="Coa1"/>
    <property type="match status" value="1"/>
</dbReference>
<reference evidence="3" key="2">
    <citation type="journal article" date="2020" name="Nat. Commun.">
        <title>Large-scale genome sequencing of mycorrhizal fungi provides insights into the early evolution of symbiotic traits.</title>
        <authorList>
            <person name="Miyauchi S."/>
            <person name="Kiss E."/>
            <person name="Kuo A."/>
            <person name="Drula E."/>
            <person name="Kohler A."/>
            <person name="Sanchez-Garcia M."/>
            <person name="Morin E."/>
            <person name="Andreopoulos B."/>
            <person name="Barry K.W."/>
            <person name="Bonito G."/>
            <person name="Buee M."/>
            <person name="Carver A."/>
            <person name="Chen C."/>
            <person name="Cichocki N."/>
            <person name="Clum A."/>
            <person name="Culley D."/>
            <person name="Crous P.W."/>
            <person name="Fauchery L."/>
            <person name="Girlanda M."/>
            <person name="Hayes R.D."/>
            <person name="Keri Z."/>
            <person name="LaButti K."/>
            <person name="Lipzen A."/>
            <person name="Lombard V."/>
            <person name="Magnuson J."/>
            <person name="Maillard F."/>
            <person name="Murat C."/>
            <person name="Nolan M."/>
            <person name="Ohm R.A."/>
            <person name="Pangilinan J."/>
            <person name="Pereira M.F."/>
            <person name="Perotto S."/>
            <person name="Peter M."/>
            <person name="Pfister S."/>
            <person name="Riley R."/>
            <person name="Sitrit Y."/>
            <person name="Stielow J.B."/>
            <person name="Szollosi G."/>
            <person name="Zifcakova L."/>
            <person name="Stursova M."/>
            <person name="Spatafora J.W."/>
            <person name="Tedersoo L."/>
            <person name="Vaario L.M."/>
            <person name="Yamada A."/>
            <person name="Yan M."/>
            <person name="Wang P."/>
            <person name="Xu J."/>
            <person name="Bruns T."/>
            <person name="Baldrian P."/>
            <person name="Vilgalys R."/>
            <person name="Dunand C."/>
            <person name="Henrissat B."/>
            <person name="Grigoriev I.V."/>
            <person name="Hibbett D."/>
            <person name="Nagy L.G."/>
            <person name="Martin F.M."/>
        </authorList>
    </citation>
    <scope>NUCLEOTIDE SEQUENCE</scope>
    <source>
        <strain evidence="3">Prilba</strain>
    </source>
</reference>
<dbReference type="PANTHER" id="PTHR28523:SF1">
    <property type="entry name" value="CYTOCHROME C OXIDASE ASSEMBLY FACTOR 1"/>
    <property type="match status" value="1"/>
</dbReference>
<evidence type="ECO:0000256" key="1">
    <source>
        <dbReference type="SAM" id="MobiDB-lite"/>
    </source>
</evidence>
<proteinExistence type="predicted"/>
<gene>
    <name evidence="3" type="ORF">DFH94DRAFT_466126</name>
</gene>
<feature type="region of interest" description="Disordered" evidence="1">
    <location>
        <begin position="1"/>
        <end position="52"/>
    </location>
</feature>
<feature type="compositionally biased region" description="Low complexity" evidence="1">
    <location>
        <begin position="41"/>
        <end position="50"/>
    </location>
</feature>
<feature type="compositionally biased region" description="Pro residues" evidence="1">
    <location>
        <begin position="24"/>
        <end position="35"/>
    </location>
</feature>
<keyword evidence="2" id="KW-0812">Transmembrane</keyword>
<dbReference type="OrthoDB" id="2100652at2759"/>
<sequence>MFRRLISRPPTRPNLVRTFANRLPRPPPKDLPPPETFSSTSRPRQYYSRPQPRDLPPYRRAWPGLLVVCIGGVGVWAAFLAYAANQERLSSSAMRRVLSELRESEDVRAVLGDAVRPEPTWYLNGSPWVSGSVKMLQGNIDISFRVKGHKGAGTVYFTSIRRERGGPFTTLRFKVIADDGTVILIPCEISPTGDEAHAS</sequence>
<evidence type="ECO:0000256" key="2">
    <source>
        <dbReference type="SAM" id="Phobius"/>
    </source>
</evidence>